<evidence type="ECO:0000313" key="2">
    <source>
        <dbReference type="Proteomes" id="UP001396898"/>
    </source>
</evidence>
<keyword evidence="2" id="KW-1185">Reference proteome</keyword>
<evidence type="ECO:0000313" key="1">
    <source>
        <dbReference type="EMBL" id="KAK8006036.1"/>
    </source>
</evidence>
<comment type="caution">
    <text evidence="1">The sequence shown here is derived from an EMBL/GenBank/DDBJ whole genome shotgun (WGS) entry which is preliminary data.</text>
</comment>
<dbReference type="Proteomes" id="UP001396898">
    <property type="component" value="Unassembled WGS sequence"/>
</dbReference>
<proteinExistence type="predicted"/>
<protein>
    <submittedName>
        <fullName evidence="1">Uncharacterized protein</fullName>
    </submittedName>
</protein>
<reference evidence="1 2" key="1">
    <citation type="submission" date="2023-01" db="EMBL/GenBank/DDBJ databases">
        <title>Analysis of 21 Apiospora genomes using comparative genomics revels a genus with tremendous synthesis potential of carbohydrate active enzymes and secondary metabolites.</title>
        <authorList>
            <person name="Sorensen T."/>
        </authorList>
    </citation>
    <scope>NUCLEOTIDE SEQUENCE [LARGE SCALE GENOMIC DNA]</scope>
    <source>
        <strain evidence="1 2">CBS 20057</strain>
    </source>
</reference>
<dbReference type="EMBL" id="JAQQWI010000017">
    <property type="protein sequence ID" value="KAK8006036.1"/>
    <property type="molecule type" value="Genomic_DNA"/>
</dbReference>
<sequence length="80" mass="8609">MLATAPYAAAPHHLNNNDVCTAGCRTAAAGTFSEKDHRGLRARHRRDQCYCCRQRFFFVVAADAQKNAASLSPASAAVEA</sequence>
<accession>A0ABR1R9J3</accession>
<gene>
    <name evidence="1" type="ORF">PG991_012333</name>
</gene>
<name>A0ABR1R9J3_9PEZI</name>
<organism evidence="1 2">
    <name type="scientific">Apiospora marii</name>
    <dbReference type="NCBI Taxonomy" id="335849"/>
    <lineage>
        <taxon>Eukaryota</taxon>
        <taxon>Fungi</taxon>
        <taxon>Dikarya</taxon>
        <taxon>Ascomycota</taxon>
        <taxon>Pezizomycotina</taxon>
        <taxon>Sordariomycetes</taxon>
        <taxon>Xylariomycetidae</taxon>
        <taxon>Amphisphaeriales</taxon>
        <taxon>Apiosporaceae</taxon>
        <taxon>Apiospora</taxon>
    </lineage>
</organism>